<evidence type="ECO:0000313" key="4">
    <source>
        <dbReference type="Proteomes" id="UP000178817"/>
    </source>
</evidence>
<dbReference type="Proteomes" id="UP000178817">
    <property type="component" value="Unassembled WGS sequence"/>
</dbReference>
<dbReference type="InterPro" id="IPR003509">
    <property type="entry name" value="UPF0102_YraN-like"/>
</dbReference>
<dbReference type="AlphaFoldDB" id="A0A1G2SDS4"/>
<protein>
    <recommendedName>
        <fullName evidence="2">UPF0102 protein A3B07_00415</fullName>
    </recommendedName>
</protein>
<evidence type="ECO:0000313" key="3">
    <source>
        <dbReference type="EMBL" id="OHA83217.1"/>
    </source>
</evidence>
<gene>
    <name evidence="3" type="ORF">A3B07_00415</name>
</gene>
<sequence length="135" mass="15643">MTKDTESRGIGRLGEDIAVKHLENKGFTTIERNYLKKYGEIDIIAKKGDILHFIEVKSVSCENNPSNVPRATTDNYRPEDNIHTQKIKRLSRTIQAYLLSNYQNKEPAWVFDVVTIKIDMINKRAYVKFLEDLVL</sequence>
<accession>A0A1G2SDS4</accession>
<dbReference type="PANTHER" id="PTHR34039">
    <property type="entry name" value="UPF0102 PROTEIN YRAN"/>
    <property type="match status" value="1"/>
</dbReference>
<dbReference type="SUPFAM" id="SSF52980">
    <property type="entry name" value="Restriction endonuclease-like"/>
    <property type="match status" value="1"/>
</dbReference>
<dbReference type="InterPro" id="IPR011856">
    <property type="entry name" value="tRNA_endonuc-like_dom_sf"/>
</dbReference>
<proteinExistence type="inferred from homology"/>
<dbReference type="EMBL" id="MHUV01000001">
    <property type="protein sequence ID" value="OHA83217.1"/>
    <property type="molecule type" value="Genomic_DNA"/>
</dbReference>
<comment type="caution">
    <text evidence="3">The sequence shown here is derived from an EMBL/GenBank/DDBJ whole genome shotgun (WGS) entry which is preliminary data.</text>
</comment>
<reference evidence="3 4" key="1">
    <citation type="journal article" date="2016" name="Nat. Commun.">
        <title>Thousands of microbial genomes shed light on interconnected biogeochemical processes in an aquifer system.</title>
        <authorList>
            <person name="Anantharaman K."/>
            <person name="Brown C.T."/>
            <person name="Hug L.A."/>
            <person name="Sharon I."/>
            <person name="Castelle C.J."/>
            <person name="Probst A.J."/>
            <person name="Thomas B.C."/>
            <person name="Singh A."/>
            <person name="Wilkins M.J."/>
            <person name="Karaoz U."/>
            <person name="Brodie E.L."/>
            <person name="Williams K.H."/>
            <person name="Hubbard S.S."/>
            <person name="Banfield J.F."/>
        </authorList>
    </citation>
    <scope>NUCLEOTIDE SEQUENCE [LARGE SCALE GENOMIC DNA]</scope>
</reference>
<dbReference type="Gene3D" id="3.40.1350.10">
    <property type="match status" value="1"/>
</dbReference>
<evidence type="ECO:0000256" key="2">
    <source>
        <dbReference type="HAMAP-Rule" id="MF_00048"/>
    </source>
</evidence>
<comment type="similarity">
    <text evidence="1 2">Belongs to the UPF0102 family.</text>
</comment>
<organism evidence="3 4">
    <name type="scientific">Candidatus Yonathbacteria bacterium RIFCSPLOWO2_01_FULL_43_27</name>
    <dbReference type="NCBI Taxonomy" id="1802726"/>
    <lineage>
        <taxon>Bacteria</taxon>
        <taxon>Candidatus Yonathiibacteriota</taxon>
    </lineage>
</organism>
<dbReference type="HAMAP" id="MF_00048">
    <property type="entry name" value="UPF0102"/>
    <property type="match status" value="1"/>
</dbReference>
<dbReference type="Pfam" id="PF02021">
    <property type="entry name" value="UPF0102"/>
    <property type="match status" value="1"/>
</dbReference>
<dbReference type="InterPro" id="IPR011335">
    <property type="entry name" value="Restrct_endonuc-II-like"/>
</dbReference>
<dbReference type="GO" id="GO:0003676">
    <property type="term" value="F:nucleic acid binding"/>
    <property type="evidence" value="ECO:0007669"/>
    <property type="project" value="InterPro"/>
</dbReference>
<name>A0A1G2SDS4_9BACT</name>
<evidence type="ECO:0000256" key="1">
    <source>
        <dbReference type="ARBA" id="ARBA00006738"/>
    </source>
</evidence>
<dbReference type="PANTHER" id="PTHR34039:SF1">
    <property type="entry name" value="UPF0102 PROTEIN YRAN"/>
    <property type="match status" value="1"/>
</dbReference>